<evidence type="ECO:0000256" key="1">
    <source>
        <dbReference type="ARBA" id="ARBA00004651"/>
    </source>
</evidence>
<dbReference type="RefSeq" id="WP_169261102.1">
    <property type="nucleotide sequence ID" value="NZ_WTVQ01000023.1"/>
</dbReference>
<evidence type="ECO:0000256" key="4">
    <source>
        <dbReference type="ARBA" id="ARBA00022989"/>
    </source>
</evidence>
<keyword evidence="4 6" id="KW-1133">Transmembrane helix</keyword>
<gene>
    <name evidence="8" type="ORF">GPA25_14370</name>
</gene>
<sequence length="156" mass="17446">MFEDLEYVGFWPRLGASVIDSMLLLVVLIPIMLIFGDSHNSFALPPAVDALVSYILPALAVIWFWSAKRATPGKMAIKAQILDAKTGEAPTTMQLVIRYVGYFVSALPLCLGYIWVVFDDRRQGWHDKMAGTVVVRPVRHGPVAVSFQRTERAEPR</sequence>
<feature type="transmembrane region" description="Helical" evidence="6">
    <location>
        <begin position="99"/>
        <end position="118"/>
    </location>
</feature>
<evidence type="ECO:0000256" key="6">
    <source>
        <dbReference type="SAM" id="Phobius"/>
    </source>
</evidence>
<evidence type="ECO:0000259" key="7">
    <source>
        <dbReference type="Pfam" id="PF06271"/>
    </source>
</evidence>
<dbReference type="InterPro" id="IPR010432">
    <property type="entry name" value="RDD"/>
</dbReference>
<comment type="caution">
    <text evidence="8">The sequence shown here is derived from an EMBL/GenBank/DDBJ whole genome shotgun (WGS) entry which is preliminary data.</text>
</comment>
<keyword evidence="9" id="KW-1185">Reference proteome</keyword>
<protein>
    <submittedName>
        <fullName evidence="8">RDD family protein</fullName>
    </submittedName>
</protein>
<organism evidence="8 9">
    <name type="scientific">Aromatoleum diolicum</name>
    <dbReference type="NCBI Taxonomy" id="75796"/>
    <lineage>
        <taxon>Bacteria</taxon>
        <taxon>Pseudomonadati</taxon>
        <taxon>Pseudomonadota</taxon>
        <taxon>Betaproteobacteria</taxon>
        <taxon>Rhodocyclales</taxon>
        <taxon>Rhodocyclaceae</taxon>
        <taxon>Aromatoleum</taxon>
    </lineage>
</organism>
<feature type="transmembrane region" description="Helical" evidence="6">
    <location>
        <begin position="14"/>
        <end position="35"/>
    </location>
</feature>
<dbReference type="Proteomes" id="UP000648984">
    <property type="component" value="Unassembled WGS sequence"/>
</dbReference>
<proteinExistence type="predicted"/>
<evidence type="ECO:0000256" key="2">
    <source>
        <dbReference type="ARBA" id="ARBA00022475"/>
    </source>
</evidence>
<feature type="domain" description="RDD" evidence="7">
    <location>
        <begin position="7"/>
        <end position="131"/>
    </location>
</feature>
<keyword evidence="2" id="KW-1003">Cell membrane</keyword>
<name>A0ABX1QEL6_9RHOO</name>
<dbReference type="InterPro" id="IPR051791">
    <property type="entry name" value="Pra-immunoreactive"/>
</dbReference>
<dbReference type="EMBL" id="WTVQ01000023">
    <property type="protein sequence ID" value="NMG75950.1"/>
    <property type="molecule type" value="Genomic_DNA"/>
</dbReference>
<evidence type="ECO:0000256" key="3">
    <source>
        <dbReference type="ARBA" id="ARBA00022692"/>
    </source>
</evidence>
<keyword evidence="3 6" id="KW-0812">Transmembrane</keyword>
<dbReference type="PANTHER" id="PTHR36115:SF4">
    <property type="entry name" value="MEMBRANE PROTEIN"/>
    <property type="match status" value="1"/>
</dbReference>
<accession>A0ABX1QEL6</accession>
<feature type="transmembrane region" description="Helical" evidence="6">
    <location>
        <begin position="47"/>
        <end position="65"/>
    </location>
</feature>
<dbReference type="Pfam" id="PF06271">
    <property type="entry name" value="RDD"/>
    <property type="match status" value="1"/>
</dbReference>
<comment type="subcellular location">
    <subcellularLocation>
        <location evidence="1">Cell membrane</location>
        <topology evidence="1">Multi-pass membrane protein</topology>
    </subcellularLocation>
</comment>
<keyword evidence="5 6" id="KW-0472">Membrane</keyword>
<reference evidence="8 9" key="1">
    <citation type="submission" date="2019-12" db="EMBL/GenBank/DDBJ databases">
        <title>Comparative genomics gives insights into the taxonomy of the Azoarcus-Aromatoleum group and reveals separate origins of nif in the plant-associated Azoarcus and non-plant-associated Aromatoleum sub-groups.</title>
        <authorList>
            <person name="Lafos M."/>
            <person name="Maluk M."/>
            <person name="Batista M."/>
            <person name="Junghare M."/>
            <person name="Carmona M."/>
            <person name="Faoro H."/>
            <person name="Cruz L.M."/>
            <person name="Battistoni F."/>
            <person name="De Souza E."/>
            <person name="Pedrosa F."/>
            <person name="Chen W.-M."/>
            <person name="Poole P.S."/>
            <person name="Dixon R.A."/>
            <person name="James E.K."/>
        </authorList>
    </citation>
    <scope>NUCLEOTIDE SEQUENCE [LARGE SCALE GENOMIC DNA]</scope>
    <source>
        <strain evidence="8 9">22Lin</strain>
    </source>
</reference>
<evidence type="ECO:0000313" key="9">
    <source>
        <dbReference type="Proteomes" id="UP000648984"/>
    </source>
</evidence>
<dbReference type="PANTHER" id="PTHR36115">
    <property type="entry name" value="PROLINE-RICH ANTIGEN HOMOLOG-RELATED"/>
    <property type="match status" value="1"/>
</dbReference>
<evidence type="ECO:0000313" key="8">
    <source>
        <dbReference type="EMBL" id="NMG75950.1"/>
    </source>
</evidence>
<evidence type="ECO:0000256" key="5">
    <source>
        <dbReference type="ARBA" id="ARBA00023136"/>
    </source>
</evidence>